<protein>
    <recommendedName>
        <fullName evidence="7">Ferric oxidoreductase domain-containing protein</fullName>
    </recommendedName>
</protein>
<feature type="region of interest" description="Disordered" evidence="5">
    <location>
        <begin position="182"/>
        <end position="222"/>
    </location>
</feature>
<evidence type="ECO:0000256" key="5">
    <source>
        <dbReference type="SAM" id="MobiDB-lite"/>
    </source>
</evidence>
<feature type="transmembrane region" description="Helical" evidence="6">
    <location>
        <begin position="118"/>
        <end position="136"/>
    </location>
</feature>
<evidence type="ECO:0000313" key="9">
    <source>
        <dbReference type="Proteomes" id="UP000431092"/>
    </source>
</evidence>
<feature type="domain" description="Ferric oxidoreductase" evidence="7">
    <location>
        <begin position="36"/>
        <end position="133"/>
    </location>
</feature>
<feature type="transmembrane region" description="Helical" evidence="6">
    <location>
        <begin position="90"/>
        <end position="111"/>
    </location>
</feature>
<dbReference type="AlphaFoldDB" id="A0A6I3IFY4"/>
<dbReference type="InterPro" id="IPR013130">
    <property type="entry name" value="Fe3_Rdtase_TM_dom"/>
</dbReference>
<dbReference type="Pfam" id="PF01794">
    <property type="entry name" value="Ferric_reduct"/>
    <property type="match status" value="1"/>
</dbReference>
<evidence type="ECO:0000256" key="6">
    <source>
        <dbReference type="SAM" id="Phobius"/>
    </source>
</evidence>
<gene>
    <name evidence="8" type="ORF">GGG17_11745</name>
</gene>
<name>A0A6I3IFY4_9MICO</name>
<keyword evidence="9" id="KW-1185">Reference proteome</keyword>
<organism evidence="8 9">
    <name type="scientific">Arsenicicoccus cauae</name>
    <dbReference type="NCBI Taxonomy" id="2663847"/>
    <lineage>
        <taxon>Bacteria</taxon>
        <taxon>Bacillati</taxon>
        <taxon>Actinomycetota</taxon>
        <taxon>Actinomycetes</taxon>
        <taxon>Micrococcales</taxon>
        <taxon>Intrasporangiaceae</taxon>
        <taxon>Arsenicicoccus</taxon>
    </lineage>
</organism>
<feature type="transmembrane region" description="Helical" evidence="6">
    <location>
        <begin position="148"/>
        <end position="170"/>
    </location>
</feature>
<evidence type="ECO:0000256" key="3">
    <source>
        <dbReference type="ARBA" id="ARBA00022989"/>
    </source>
</evidence>
<dbReference type="GO" id="GO:0016020">
    <property type="term" value="C:membrane"/>
    <property type="evidence" value="ECO:0007669"/>
    <property type="project" value="UniProtKB-SubCell"/>
</dbReference>
<keyword evidence="2 6" id="KW-0812">Transmembrane</keyword>
<evidence type="ECO:0000256" key="1">
    <source>
        <dbReference type="ARBA" id="ARBA00004141"/>
    </source>
</evidence>
<proteinExistence type="predicted"/>
<accession>A0A6I3IFY4</accession>
<dbReference type="Proteomes" id="UP000431092">
    <property type="component" value="Unassembled WGS sequence"/>
</dbReference>
<evidence type="ECO:0000256" key="2">
    <source>
        <dbReference type="ARBA" id="ARBA00022692"/>
    </source>
</evidence>
<evidence type="ECO:0000313" key="8">
    <source>
        <dbReference type="EMBL" id="MTB72627.1"/>
    </source>
</evidence>
<evidence type="ECO:0000259" key="7">
    <source>
        <dbReference type="Pfam" id="PF01794"/>
    </source>
</evidence>
<feature type="transmembrane region" description="Helical" evidence="6">
    <location>
        <begin position="6"/>
        <end position="30"/>
    </location>
</feature>
<evidence type="ECO:0000256" key="4">
    <source>
        <dbReference type="ARBA" id="ARBA00023136"/>
    </source>
</evidence>
<reference evidence="8 9" key="1">
    <citation type="submission" date="2019-11" db="EMBL/GenBank/DDBJ databases">
        <title>Whole genome sequencing identifies a novel species of the genus Arsenicicoccus isolated from human blood.</title>
        <authorList>
            <person name="Jeong J.H."/>
            <person name="Kweon O.J."/>
            <person name="Kim H.R."/>
            <person name="Kim T.-H."/>
            <person name="Ha S.-M."/>
            <person name="Lee M.-K."/>
        </authorList>
    </citation>
    <scope>NUCLEOTIDE SEQUENCE [LARGE SCALE GENOMIC DNA]</scope>
    <source>
        <strain evidence="8 9">MKL-02</strain>
    </source>
</reference>
<dbReference type="RefSeq" id="WP_154593885.1">
    <property type="nucleotide sequence ID" value="NZ_CP171001.1"/>
</dbReference>
<sequence length="222" mass="23701">MNEALWVLGRATGVSTLVMLTVATALGVVMSGGFRHRELPRFALAEIHRRASLLATGLLVVHVLSLWLDAEAQLDAVDLLVPFLNARNPLWWGLGTLALDLLLIVVVSSLLRKRLPHAVWRGLHLLAYASWPFAVLHSVGGGTDSATWWVRLTAITCCAVVGGAVGYRLVRRSGSRLVHRSGSRLGRTLPPTGRPVSAKSAPAANPAPAAATTTATVQEYPS</sequence>
<keyword evidence="4 6" id="KW-0472">Membrane</keyword>
<dbReference type="EMBL" id="WLVL01000039">
    <property type="protein sequence ID" value="MTB72627.1"/>
    <property type="molecule type" value="Genomic_DNA"/>
</dbReference>
<keyword evidence="3 6" id="KW-1133">Transmembrane helix</keyword>
<feature type="compositionally biased region" description="Low complexity" evidence="5">
    <location>
        <begin position="201"/>
        <end position="216"/>
    </location>
</feature>
<comment type="subcellular location">
    <subcellularLocation>
        <location evidence="1">Membrane</location>
        <topology evidence="1">Multi-pass membrane protein</topology>
    </subcellularLocation>
</comment>
<comment type="caution">
    <text evidence="8">The sequence shown here is derived from an EMBL/GenBank/DDBJ whole genome shotgun (WGS) entry which is preliminary data.</text>
</comment>
<feature type="transmembrane region" description="Helical" evidence="6">
    <location>
        <begin position="51"/>
        <end position="70"/>
    </location>
</feature>